<evidence type="ECO:0000259" key="2">
    <source>
        <dbReference type="Pfam" id="PF01966"/>
    </source>
</evidence>
<evidence type="ECO:0000313" key="3">
    <source>
        <dbReference type="EMBL" id="KSU87551.1"/>
    </source>
</evidence>
<dbReference type="InterPro" id="IPR006674">
    <property type="entry name" value="HD_domain"/>
</dbReference>
<keyword evidence="4" id="KW-1185">Reference proteome</keyword>
<reference evidence="3 4" key="1">
    <citation type="submission" date="2015-11" db="EMBL/GenBank/DDBJ databases">
        <title>Bacillus caseinolyticus sp nov.</title>
        <authorList>
            <person name="Dastager S.G."/>
            <person name="Mawlankar R."/>
        </authorList>
    </citation>
    <scope>NUCLEOTIDE SEQUENCE [LARGE SCALE GENOMIC DNA]</scope>
    <source>
        <strain evidence="3 4">SGD-V-76</strain>
    </source>
</reference>
<dbReference type="SUPFAM" id="SSF109604">
    <property type="entry name" value="HD-domain/PDEase-like"/>
    <property type="match status" value="1"/>
</dbReference>
<dbReference type="PANTHER" id="PTHR47545">
    <property type="entry name" value="MULTIFUNCTIONAL CCA PROTEIN"/>
    <property type="match status" value="1"/>
</dbReference>
<keyword evidence="1" id="KW-0547">Nucleotide-binding</keyword>
<dbReference type="EMBL" id="LNQP01000041">
    <property type="protein sequence ID" value="KSU87551.1"/>
    <property type="molecule type" value="Genomic_DNA"/>
</dbReference>
<dbReference type="InterPro" id="IPR027417">
    <property type="entry name" value="P-loop_NTPase"/>
</dbReference>
<dbReference type="Gene3D" id="3.40.50.300">
    <property type="entry name" value="P-loop containing nucleotide triphosphate hydrolases"/>
    <property type="match status" value="1"/>
</dbReference>
<feature type="domain" description="HD" evidence="2">
    <location>
        <begin position="201"/>
        <end position="326"/>
    </location>
</feature>
<organism evidence="3 4">
    <name type="scientific">Priestia veravalensis</name>
    <dbReference type="NCBI Taxonomy" id="1414648"/>
    <lineage>
        <taxon>Bacteria</taxon>
        <taxon>Bacillati</taxon>
        <taxon>Bacillota</taxon>
        <taxon>Bacilli</taxon>
        <taxon>Bacillales</taxon>
        <taxon>Bacillaceae</taxon>
        <taxon>Priestia</taxon>
    </lineage>
</organism>
<dbReference type="GO" id="GO:0000166">
    <property type="term" value="F:nucleotide binding"/>
    <property type="evidence" value="ECO:0007669"/>
    <property type="project" value="UniProtKB-KW"/>
</dbReference>
<gene>
    <name evidence="3" type="ORF">AS180_12550</name>
</gene>
<proteinExistence type="predicted"/>
<dbReference type="Proteomes" id="UP000053681">
    <property type="component" value="Unassembled WGS sequence"/>
</dbReference>
<protein>
    <recommendedName>
        <fullName evidence="2">HD domain-containing protein</fullName>
    </recommendedName>
</protein>
<dbReference type="SUPFAM" id="SSF52540">
    <property type="entry name" value="P-loop containing nucleoside triphosphate hydrolases"/>
    <property type="match status" value="1"/>
</dbReference>
<sequence>MENKLGELIMLVGLPGSGKSTLAEEIAQTKKYVHLSSDNIRQELTGDVNNQDENSRIFEVMNERATELLKSGQHVIYDATNVHRKRRKHLITQVFKANKKTVYYLNEHIDEVKSRNQQRARVVKEESINRMYKSAHIPVENEGWDEVTYISTKKRHSIEHKEACEKLFTKHLPHDELFSELSCYIPDFSAIIDLPQDSKYHSFSVSRHTYYVYLHIQEHYQDPNKLVLLWAALFHDLGKGTCKSFVNYKGEETKYASFIGHDYVSSQLAAYWLTILGYEGEFVKRVSALTQFHMYPMNAGDKKLRELKELLGDELFSELIILHEADLQAK</sequence>
<comment type="caution">
    <text evidence="3">The sequence shown here is derived from an EMBL/GenBank/DDBJ whole genome shotgun (WGS) entry which is preliminary data.</text>
</comment>
<dbReference type="Pfam" id="PF13671">
    <property type="entry name" value="AAA_33"/>
    <property type="match status" value="1"/>
</dbReference>
<dbReference type="InterPro" id="IPR050124">
    <property type="entry name" value="tRNA_CCA-adding_enzyme"/>
</dbReference>
<dbReference type="AlphaFoldDB" id="A0A0V8JKP1"/>
<accession>A0A0V8JKP1</accession>
<dbReference type="Gene3D" id="1.10.3090.10">
    <property type="entry name" value="cca-adding enzyme, domain 2"/>
    <property type="match status" value="1"/>
</dbReference>
<dbReference type="InterPro" id="IPR003607">
    <property type="entry name" value="HD/PDEase_dom"/>
</dbReference>
<evidence type="ECO:0000256" key="1">
    <source>
        <dbReference type="ARBA" id="ARBA00022741"/>
    </source>
</evidence>
<dbReference type="CDD" id="cd00077">
    <property type="entry name" value="HDc"/>
    <property type="match status" value="1"/>
</dbReference>
<name>A0A0V8JKP1_9BACI</name>
<evidence type="ECO:0000313" key="4">
    <source>
        <dbReference type="Proteomes" id="UP000053681"/>
    </source>
</evidence>
<dbReference type="Pfam" id="PF01966">
    <property type="entry name" value="HD"/>
    <property type="match status" value="1"/>
</dbReference>